<keyword evidence="3" id="KW-1185">Reference proteome</keyword>
<dbReference type="InterPro" id="IPR029044">
    <property type="entry name" value="Nucleotide-diphossugar_trans"/>
</dbReference>
<dbReference type="InterPro" id="IPR007577">
    <property type="entry name" value="GlycoTrfase_DXD_sugar-bd_CS"/>
</dbReference>
<dbReference type="SUPFAM" id="SSF53448">
    <property type="entry name" value="Nucleotide-diphospho-sugar transferases"/>
    <property type="match status" value="1"/>
</dbReference>
<organism evidence="2 3">
    <name type="scientific">Echinicola jeungdonensis</name>
    <dbReference type="NCBI Taxonomy" id="709343"/>
    <lineage>
        <taxon>Bacteria</taxon>
        <taxon>Pseudomonadati</taxon>
        <taxon>Bacteroidota</taxon>
        <taxon>Cytophagia</taxon>
        <taxon>Cytophagales</taxon>
        <taxon>Cyclobacteriaceae</taxon>
        <taxon>Echinicola</taxon>
    </lineage>
</organism>
<protein>
    <submittedName>
        <fullName evidence="2">Glycosyltransferase</fullName>
    </submittedName>
</protein>
<comment type="caution">
    <text evidence="2">The sequence shown here is derived from an EMBL/GenBank/DDBJ whole genome shotgun (WGS) entry which is preliminary data.</text>
</comment>
<evidence type="ECO:0000256" key="1">
    <source>
        <dbReference type="ARBA" id="ARBA00022679"/>
    </source>
</evidence>
<dbReference type="Gene3D" id="3.90.550.20">
    <property type="match status" value="1"/>
</dbReference>
<reference evidence="2 3" key="1">
    <citation type="submission" date="2024-09" db="EMBL/GenBank/DDBJ databases">
        <authorList>
            <person name="Sun Q."/>
            <person name="Mori K."/>
        </authorList>
    </citation>
    <scope>NUCLEOTIDE SEQUENCE [LARGE SCALE GENOMIC DNA]</scope>
    <source>
        <strain evidence="2 3">CECT 7682</strain>
    </source>
</reference>
<keyword evidence="1" id="KW-0808">Transferase</keyword>
<dbReference type="InterPro" id="IPR051706">
    <property type="entry name" value="Glycosyltransferase_domain"/>
</dbReference>
<dbReference type="Pfam" id="PF04488">
    <property type="entry name" value="Gly_transf_sug"/>
    <property type="match status" value="1"/>
</dbReference>
<dbReference type="PANTHER" id="PTHR32385">
    <property type="entry name" value="MANNOSYL PHOSPHORYLINOSITOL CERAMIDE SYNTHASE"/>
    <property type="match status" value="1"/>
</dbReference>
<evidence type="ECO:0000313" key="2">
    <source>
        <dbReference type="EMBL" id="MFB9211657.1"/>
    </source>
</evidence>
<sequence>MIPKIIHYCWFGNKPMSILELNCIQTWRKVLPDYEIKLWNENNFDYSKYSFSLGAYNLGKYAFVADVCRLHALYKEGGIYLDTDMLLLKDLNDFIGFDLFFGEEKEGLISAGIIGSIKNNSVLADLLNQYKQMKYDFKSPMDIPSFLTSNLERGRVKVFPKEFFYPLPFAQKGRDYRPFVKPQTYAIHLWNHSWKSEWSHLHDKNFSKALRLFLDRISSNPKSIWKDSFPLDFMKYFMAHKFTWLYDRYKSHSNKKGI</sequence>
<accession>A0ABV5J572</accession>
<name>A0ABV5J572_9BACT</name>
<dbReference type="Proteomes" id="UP001589654">
    <property type="component" value="Unassembled WGS sequence"/>
</dbReference>
<evidence type="ECO:0000313" key="3">
    <source>
        <dbReference type="Proteomes" id="UP001589654"/>
    </source>
</evidence>
<proteinExistence type="predicted"/>
<dbReference type="RefSeq" id="WP_290246289.1">
    <property type="nucleotide sequence ID" value="NZ_JAUFQT010000001.1"/>
</dbReference>
<dbReference type="PANTHER" id="PTHR32385:SF15">
    <property type="entry name" value="INOSITOL PHOSPHOCERAMIDE MANNOSYLTRANSFERASE 1"/>
    <property type="match status" value="1"/>
</dbReference>
<dbReference type="EMBL" id="JBHMEW010000052">
    <property type="protein sequence ID" value="MFB9211657.1"/>
    <property type="molecule type" value="Genomic_DNA"/>
</dbReference>
<gene>
    <name evidence="2" type="ORF">ACFFUR_07555</name>
</gene>